<sequence>MLFDGLIQRKLASVLRPWLLQEPELEVNLGFFRSIVVARNICFDTAALNRLIGCGDGEEVRPLLRSVTIEEVCLRVAHLSAPAFTVEVRGVDVALSTERGSQRRVCKRVEKSFDDYLEDRKQRMLAQIDPEVSYNIL</sequence>
<reference evidence="1" key="1">
    <citation type="journal article" date="2013" name="J. Plant Res.">
        <title>Effect of fungi and light on seed germination of three Opuntia species from semiarid lands of central Mexico.</title>
        <authorList>
            <person name="Delgado-Sanchez P."/>
            <person name="Jimenez-Bremont J.F."/>
            <person name="Guerrero-Gonzalez Mde L."/>
            <person name="Flores J."/>
        </authorList>
    </citation>
    <scope>NUCLEOTIDE SEQUENCE</scope>
    <source>
        <tissue evidence="1">Cladode</tissue>
    </source>
</reference>
<evidence type="ECO:0000313" key="1">
    <source>
        <dbReference type="EMBL" id="MBA4629048.1"/>
    </source>
</evidence>
<reference evidence="1" key="2">
    <citation type="submission" date="2020-07" db="EMBL/GenBank/DDBJ databases">
        <authorList>
            <person name="Vera ALvarez R."/>
            <person name="Arias-Moreno D.M."/>
            <person name="Jimenez-Jacinto V."/>
            <person name="Jimenez-Bremont J.F."/>
            <person name="Swaminathan K."/>
            <person name="Moose S.P."/>
            <person name="Guerrero-Gonzalez M.L."/>
            <person name="Marino-Ramirez L."/>
            <person name="Landsman D."/>
            <person name="Rodriguez-Kessler M."/>
            <person name="Delgado-Sanchez P."/>
        </authorList>
    </citation>
    <scope>NUCLEOTIDE SEQUENCE</scope>
    <source>
        <tissue evidence="1">Cladode</tissue>
    </source>
</reference>
<dbReference type="EMBL" id="GISG01068108">
    <property type="protein sequence ID" value="MBA4629048.1"/>
    <property type="molecule type" value="Transcribed_RNA"/>
</dbReference>
<protein>
    <submittedName>
        <fullName evidence="1">Uncharacterized protein</fullName>
    </submittedName>
</protein>
<organism evidence="1">
    <name type="scientific">Opuntia streptacantha</name>
    <name type="common">Prickly pear cactus</name>
    <name type="synonym">Opuntia cardona</name>
    <dbReference type="NCBI Taxonomy" id="393608"/>
    <lineage>
        <taxon>Eukaryota</taxon>
        <taxon>Viridiplantae</taxon>
        <taxon>Streptophyta</taxon>
        <taxon>Embryophyta</taxon>
        <taxon>Tracheophyta</taxon>
        <taxon>Spermatophyta</taxon>
        <taxon>Magnoliopsida</taxon>
        <taxon>eudicotyledons</taxon>
        <taxon>Gunneridae</taxon>
        <taxon>Pentapetalae</taxon>
        <taxon>Caryophyllales</taxon>
        <taxon>Cactineae</taxon>
        <taxon>Cactaceae</taxon>
        <taxon>Opuntioideae</taxon>
        <taxon>Opuntia</taxon>
    </lineage>
</organism>
<accession>A0A7C9D3N8</accession>
<name>A0A7C9D3N8_OPUST</name>
<proteinExistence type="predicted"/>
<dbReference type="AlphaFoldDB" id="A0A7C9D3N8"/>